<evidence type="ECO:0000313" key="2">
    <source>
        <dbReference type="Proteomes" id="UP000198994"/>
    </source>
</evidence>
<gene>
    <name evidence="1" type="ORF">SAMN04488105_111119</name>
</gene>
<dbReference type="STRING" id="282683.SAMN04488105_111119"/>
<evidence type="ECO:0000313" key="1">
    <source>
        <dbReference type="EMBL" id="SDF02959.1"/>
    </source>
</evidence>
<dbReference type="AlphaFoldDB" id="A0A1G7HSF9"/>
<proteinExistence type="predicted"/>
<dbReference type="EMBL" id="FNAV01000011">
    <property type="protein sequence ID" value="SDF02959.1"/>
    <property type="molecule type" value="Genomic_DNA"/>
</dbReference>
<reference evidence="2" key="1">
    <citation type="submission" date="2016-10" db="EMBL/GenBank/DDBJ databases">
        <authorList>
            <person name="Varghese N."/>
            <person name="Submissions S."/>
        </authorList>
    </citation>
    <scope>NUCLEOTIDE SEQUENCE [LARGE SCALE GENOMIC DNA]</scope>
    <source>
        <strain evidence="2">DSM 10146</strain>
    </source>
</reference>
<dbReference type="SUPFAM" id="SSF46955">
    <property type="entry name" value="Putative DNA-binding domain"/>
    <property type="match status" value="2"/>
</dbReference>
<dbReference type="OrthoDB" id="7846848at2"/>
<evidence type="ECO:0008006" key="3">
    <source>
        <dbReference type="Google" id="ProtNLM"/>
    </source>
</evidence>
<keyword evidence="2" id="KW-1185">Reference proteome</keyword>
<dbReference type="InterPro" id="IPR009061">
    <property type="entry name" value="DNA-bd_dom_put_sf"/>
</dbReference>
<dbReference type="Proteomes" id="UP000198994">
    <property type="component" value="Unassembled WGS sequence"/>
</dbReference>
<accession>A0A1G7HSF9</accession>
<protein>
    <recommendedName>
        <fullName evidence="3">Helix-turn-helix domain-containing protein</fullName>
    </recommendedName>
</protein>
<organism evidence="1 2">
    <name type="scientific">Salipiger thiooxidans</name>
    <dbReference type="NCBI Taxonomy" id="282683"/>
    <lineage>
        <taxon>Bacteria</taxon>
        <taxon>Pseudomonadati</taxon>
        <taxon>Pseudomonadota</taxon>
        <taxon>Alphaproteobacteria</taxon>
        <taxon>Rhodobacterales</taxon>
        <taxon>Roseobacteraceae</taxon>
        <taxon>Salipiger</taxon>
    </lineage>
</organism>
<sequence>MLKVKEVADHWQLRPETVRRYISDGDLPSIILNGHHRIEWQDVWALENGTFPRGARMDHYRQPLMSKRHLAGRLNVCIKTVERWIDAGLPTRSVFGSVRMNRADARDWLMAELDIDLPEDFFDHV</sequence>
<dbReference type="RefSeq" id="WP_089961479.1">
    <property type="nucleotide sequence ID" value="NZ_FNAV01000011.1"/>
</dbReference>
<name>A0A1G7HSF9_9RHOB</name>